<organism evidence="1">
    <name type="scientific">marine metagenome</name>
    <dbReference type="NCBI Taxonomy" id="408172"/>
    <lineage>
        <taxon>unclassified sequences</taxon>
        <taxon>metagenomes</taxon>
        <taxon>ecological metagenomes</taxon>
    </lineage>
</organism>
<name>A0A382XGD7_9ZZZZ</name>
<reference evidence="1" key="1">
    <citation type="submission" date="2018-05" db="EMBL/GenBank/DDBJ databases">
        <authorList>
            <person name="Lanie J.A."/>
            <person name="Ng W.-L."/>
            <person name="Kazmierczak K.M."/>
            <person name="Andrzejewski T.M."/>
            <person name="Davidsen T.M."/>
            <person name="Wayne K.J."/>
            <person name="Tettelin H."/>
            <person name="Glass J.I."/>
            <person name="Rusch D."/>
            <person name="Podicherti R."/>
            <person name="Tsui H.-C.T."/>
            <person name="Winkler M.E."/>
        </authorList>
    </citation>
    <scope>NUCLEOTIDE SEQUENCE</scope>
</reference>
<dbReference type="NCBIfam" id="TIGR03187">
    <property type="entry name" value="DGQHR"/>
    <property type="match status" value="1"/>
</dbReference>
<gene>
    <name evidence="1" type="ORF">METZ01_LOCUS422778</name>
</gene>
<sequence>SRGFWKIKTLNSGISKLIIQKNASRIFAQVDCQHRLSHLSDLDVSLPFMTFIGLDIREEMEIFSIINSKAKGLSTSLLDYHESKLVSDLSVEKPELYVALYLNDYPESPWYKQLDLGGEKTSGITRKASLRTMQKAVKRFLSQTNILSDTEPESVAKLISDFWNAISGLLENEWANPRKHFLTKGIGVYSLMSLAADLYQESSIQREQYDINYFSGVLSDFIYLIDWSSSGHFVGLGGESGVQQALEIIRKARQKSKLKMVSHG</sequence>
<feature type="non-terminal residue" evidence="1">
    <location>
        <position position="1"/>
    </location>
</feature>
<proteinExistence type="predicted"/>
<dbReference type="InterPro" id="IPR017601">
    <property type="entry name" value="DGQHR-contain_dom"/>
</dbReference>
<protein>
    <submittedName>
        <fullName evidence="1">Uncharacterized protein</fullName>
    </submittedName>
</protein>
<accession>A0A382XGD7</accession>
<dbReference type="EMBL" id="UINC01167419">
    <property type="protein sequence ID" value="SVD69924.1"/>
    <property type="molecule type" value="Genomic_DNA"/>
</dbReference>
<evidence type="ECO:0000313" key="1">
    <source>
        <dbReference type="EMBL" id="SVD69924.1"/>
    </source>
</evidence>
<dbReference type="AlphaFoldDB" id="A0A382XGD7"/>